<dbReference type="AlphaFoldDB" id="A0A840I6I1"/>
<evidence type="ECO:0000256" key="2">
    <source>
        <dbReference type="SAM" id="SignalP"/>
    </source>
</evidence>
<comment type="caution">
    <text evidence="4">The sequence shown here is derived from an EMBL/GenBank/DDBJ whole genome shotgun (WGS) entry which is preliminary data.</text>
</comment>
<accession>A0A840I6I1</accession>
<dbReference type="CDD" id="cd00146">
    <property type="entry name" value="PKD"/>
    <property type="match status" value="1"/>
</dbReference>
<protein>
    <recommendedName>
        <fullName evidence="3">PKD domain-containing protein</fullName>
    </recommendedName>
</protein>
<dbReference type="RefSeq" id="WP_221242766.1">
    <property type="nucleotide sequence ID" value="NZ_JACHNU010000001.1"/>
</dbReference>
<dbReference type="Proteomes" id="UP000585272">
    <property type="component" value="Unassembled WGS sequence"/>
</dbReference>
<feature type="chain" id="PRO_5032596374" description="PKD domain-containing protein" evidence="2">
    <location>
        <begin position="35"/>
        <end position="662"/>
    </location>
</feature>
<dbReference type="InterPro" id="IPR035986">
    <property type="entry name" value="PKD_dom_sf"/>
</dbReference>
<dbReference type="InterPro" id="IPR006311">
    <property type="entry name" value="TAT_signal"/>
</dbReference>
<proteinExistence type="predicted"/>
<keyword evidence="2" id="KW-0732">Signal</keyword>
<dbReference type="SMART" id="SM00089">
    <property type="entry name" value="PKD"/>
    <property type="match status" value="1"/>
</dbReference>
<feature type="compositionally biased region" description="Pro residues" evidence="1">
    <location>
        <begin position="531"/>
        <end position="541"/>
    </location>
</feature>
<reference evidence="4 5" key="1">
    <citation type="submission" date="2020-08" db="EMBL/GenBank/DDBJ databases">
        <title>Genomic Encyclopedia of Archaeal and Bacterial Type Strains, Phase II (KMG-II): from individual species to whole genera.</title>
        <authorList>
            <person name="Goeker M."/>
        </authorList>
    </citation>
    <scope>NUCLEOTIDE SEQUENCE [LARGE SCALE GENOMIC DNA]</scope>
    <source>
        <strain evidence="4 5">DSM 23288</strain>
    </source>
</reference>
<dbReference type="InterPro" id="IPR022409">
    <property type="entry name" value="PKD/Chitinase_dom"/>
</dbReference>
<name>A0A840I6I1_9ACTN</name>
<dbReference type="PROSITE" id="PS51318">
    <property type="entry name" value="TAT"/>
    <property type="match status" value="1"/>
</dbReference>
<gene>
    <name evidence="4" type="ORF">BDZ31_000109</name>
</gene>
<sequence length="662" mass="68250">MPTPPPNRRQLQRRLAAVGAAAVLLAAAPAAAHAEGWIAGPAFEVAEEAQAADVAAAPDGSAVAAWISQDEDGRARATFQFASASGALSPATVLGPLGDLHADDAALDVAAGPAGGFAVVWTTREGPDDLPAAQLTQIGADGARGTTVEVATGLAGSPAVALDADGDATVAWAGLDDGFIIATAMARRIGADGVPGPQMRLGQTYFNELRVATTPGGVAWVTWIGDVNRVARINAAGDHDGTADVPSDDPGNQPDVTAGSGGGVMTWKEWTSPEETRVSGVRLPESGSLLGAPFAVDAGIDAPTSELYDVTIEDGGTVMVAWTGSGESGVVSWFSRFAPAAETAERQLLGASPGIGESLPRLALRRGSRTLAVTVHLGRSAIGRVLARTIGADGTVSGPVDTGGLLSPLALYHDRAVQLFPVGNDALLGQIEPGPDGSVITTRVLDTTAPRLDATIPATATAGQPVAFAATATDLRTDTTVSWDFGDDSGSSRARVDHAYAVPGTYTVTVTATDAADNATTVTRQVTVTAPPAPEPGPGPDPSDRPRSRRTAARLQLTRAVRSGRTVTLTGRVSARATGEVRLIYRQLVGRAITATNTRARISRGRFRATLRLPARLARRYGHKPTITARYAGNARTARAAFTRTVTTKRMPAKRSTARRAR</sequence>
<feature type="region of interest" description="Disordered" evidence="1">
    <location>
        <begin position="527"/>
        <end position="550"/>
    </location>
</feature>
<evidence type="ECO:0000259" key="3">
    <source>
        <dbReference type="PROSITE" id="PS50093"/>
    </source>
</evidence>
<keyword evidence="5" id="KW-1185">Reference proteome</keyword>
<dbReference type="Pfam" id="PF18911">
    <property type="entry name" value="PKD_4"/>
    <property type="match status" value="1"/>
</dbReference>
<feature type="signal peptide" evidence="2">
    <location>
        <begin position="1"/>
        <end position="34"/>
    </location>
</feature>
<dbReference type="SUPFAM" id="SSF49299">
    <property type="entry name" value="PKD domain"/>
    <property type="match status" value="1"/>
</dbReference>
<evidence type="ECO:0000313" key="4">
    <source>
        <dbReference type="EMBL" id="MBB4660536.1"/>
    </source>
</evidence>
<dbReference type="EMBL" id="JACHNU010000001">
    <property type="protein sequence ID" value="MBB4660536.1"/>
    <property type="molecule type" value="Genomic_DNA"/>
</dbReference>
<dbReference type="Gene3D" id="2.60.40.10">
    <property type="entry name" value="Immunoglobulins"/>
    <property type="match status" value="1"/>
</dbReference>
<dbReference type="GO" id="GO:0005975">
    <property type="term" value="P:carbohydrate metabolic process"/>
    <property type="evidence" value="ECO:0007669"/>
    <property type="project" value="UniProtKB-ARBA"/>
</dbReference>
<evidence type="ECO:0000313" key="5">
    <source>
        <dbReference type="Proteomes" id="UP000585272"/>
    </source>
</evidence>
<dbReference type="InterPro" id="IPR000601">
    <property type="entry name" value="PKD_dom"/>
</dbReference>
<feature type="region of interest" description="Disordered" evidence="1">
    <location>
        <begin position="238"/>
        <end position="266"/>
    </location>
</feature>
<dbReference type="PROSITE" id="PS50093">
    <property type="entry name" value="PKD"/>
    <property type="match status" value="1"/>
</dbReference>
<evidence type="ECO:0000256" key="1">
    <source>
        <dbReference type="SAM" id="MobiDB-lite"/>
    </source>
</evidence>
<dbReference type="InterPro" id="IPR013783">
    <property type="entry name" value="Ig-like_fold"/>
</dbReference>
<feature type="domain" description="PKD" evidence="3">
    <location>
        <begin position="449"/>
        <end position="535"/>
    </location>
</feature>
<organism evidence="4 5">
    <name type="scientific">Conexibacter arvalis</name>
    <dbReference type="NCBI Taxonomy" id="912552"/>
    <lineage>
        <taxon>Bacteria</taxon>
        <taxon>Bacillati</taxon>
        <taxon>Actinomycetota</taxon>
        <taxon>Thermoleophilia</taxon>
        <taxon>Solirubrobacterales</taxon>
        <taxon>Conexibacteraceae</taxon>
        <taxon>Conexibacter</taxon>
    </lineage>
</organism>